<dbReference type="Pfam" id="PF00008">
    <property type="entry name" value="EGF"/>
    <property type="match status" value="2"/>
</dbReference>
<dbReference type="InterPro" id="IPR020894">
    <property type="entry name" value="Cadherin_CS"/>
</dbReference>
<keyword evidence="21" id="KW-1185">Reference proteome</keyword>
<dbReference type="SUPFAM" id="SSF49899">
    <property type="entry name" value="Concanavalin A-like lectins/glucanases"/>
    <property type="match status" value="2"/>
</dbReference>
<dbReference type="GO" id="GO:0007156">
    <property type="term" value="P:homophilic cell adhesion via plasma membrane adhesion molecules"/>
    <property type="evidence" value="ECO:0007669"/>
    <property type="project" value="InterPro"/>
</dbReference>
<feature type="disulfide bond" evidence="13">
    <location>
        <begin position="2090"/>
        <end position="2099"/>
    </location>
</feature>
<reference evidence="20 21" key="1">
    <citation type="submission" date="2021-06" db="EMBL/GenBank/DDBJ databases">
        <title>Chromosome-level genome assembly of the red-tail catfish (Hemibagrus wyckioides).</title>
        <authorList>
            <person name="Shao F."/>
        </authorList>
    </citation>
    <scope>NUCLEOTIDE SEQUENCE [LARGE SCALE GENOMIC DNA]</scope>
    <source>
        <strain evidence="20">EC202008001</strain>
        <tissue evidence="20">Blood</tissue>
    </source>
</reference>
<feature type="domain" description="Cadherin" evidence="19">
    <location>
        <begin position="1398"/>
        <end position="1501"/>
    </location>
</feature>
<dbReference type="FunFam" id="2.60.40.60:FF:000080">
    <property type="entry name" value="FAT atypical cadherin 1"/>
    <property type="match status" value="1"/>
</dbReference>
<evidence type="ECO:0000256" key="6">
    <source>
        <dbReference type="ARBA" id="ARBA00022837"/>
    </source>
</evidence>
<dbReference type="GO" id="GO:0005886">
    <property type="term" value="C:plasma membrane"/>
    <property type="evidence" value="ECO:0007669"/>
    <property type="project" value="UniProtKB-SubCell"/>
</dbReference>
<keyword evidence="6 12" id="KW-0106">Calcium</keyword>
<accession>A0A9D3SJQ7</accession>
<dbReference type="PANTHER" id="PTHR24026:SF126">
    <property type="entry name" value="PROTOCADHERIN FAT 4"/>
    <property type="match status" value="1"/>
</dbReference>
<feature type="domain" description="Laminin G" evidence="17">
    <location>
        <begin position="2176"/>
        <end position="2358"/>
    </location>
</feature>
<gene>
    <name evidence="20" type="ORF">KOW79_014507</name>
</gene>
<dbReference type="FunFam" id="2.10.25.10:FF:000173">
    <property type="entry name" value="Neurogenic locus notch protein 2"/>
    <property type="match status" value="1"/>
</dbReference>
<feature type="domain" description="Cadherin" evidence="19">
    <location>
        <begin position="260"/>
        <end position="363"/>
    </location>
</feature>
<feature type="transmembrane region" description="Helical" evidence="15">
    <location>
        <begin position="2666"/>
        <end position="2688"/>
    </location>
</feature>
<dbReference type="FunFam" id="2.60.40.60:FF:000092">
    <property type="entry name" value="Protocadherin 8"/>
    <property type="match status" value="1"/>
</dbReference>
<feature type="domain" description="EGF-like" evidence="18">
    <location>
        <begin position="2102"/>
        <end position="2138"/>
    </location>
</feature>
<dbReference type="PROSITE" id="PS00232">
    <property type="entry name" value="CADHERIN_1"/>
    <property type="match status" value="10"/>
</dbReference>
<keyword evidence="5" id="KW-0677">Repeat</keyword>
<dbReference type="InterPro" id="IPR018097">
    <property type="entry name" value="EGF_Ca-bd_CS"/>
</dbReference>
<dbReference type="InterPro" id="IPR001881">
    <property type="entry name" value="EGF-like_Ca-bd_dom"/>
</dbReference>
<dbReference type="CDD" id="cd00110">
    <property type="entry name" value="LamG"/>
    <property type="match status" value="2"/>
</dbReference>
<dbReference type="FunFam" id="2.60.40.60:FF:000106">
    <property type="entry name" value="FAT atypical cadherin 4"/>
    <property type="match status" value="1"/>
</dbReference>
<evidence type="ECO:0000256" key="5">
    <source>
        <dbReference type="ARBA" id="ARBA00022737"/>
    </source>
</evidence>
<keyword evidence="11" id="KW-0325">Glycoprotein</keyword>
<dbReference type="InterPro" id="IPR000742">
    <property type="entry name" value="EGF"/>
</dbReference>
<dbReference type="EMBL" id="JAHKSW010000017">
    <property type="protein sequence ID" value="KAG7321649.1"/>
    <property type="molecule type" value="Genomic_DNA"/>
</dbReference>
<dbReference type="PROSITE" id="PS00022">
    <property type="entry name" value="EGF_1"/>
    <property type="match status" value="5"/>
</dbReference>
<dbReference type="PRINTS" id="PR00205">
    <property type="entry name" value="CADHERIN"/>
</dbReference>
<dbReference type="PROSITE" id="PS50026">
    <property type="entry name" value="EGF_3"/>
    <property type="match status" value="5"/>
</dbReference>
<dbReference type="Proteomes" id="UP000824219">
    <property type="component" value="Linkage Group LG17"/>
</dbReference>
<evidence type="ECO:0000256" key="10">
    <source>
        <dbReference type="ARBA" id="ARBA00023157"/>
    </source>
</evidence>
<feature type="compositionally biased region" description="Polar residues" evidence="14">
    <location>
        <begin position="2806"/>
        <end position="2815"/>
    </location>
</feature>
<evidence type="ECO:0000313" key="21">
    <source>
        <dbReference type="Proteomes" id="UP000824219"/>
    </source>
</evidence>
<feature type="signal peptide" evidence="16">
    <location>
        <begin position="1"/>
        <end position="19"/>
    </location>
</feature>
<dbReference type="PROSITE" id="PS01186">
    <property type="entry name" value="EGF_2"/>
    <property type="match status" value="3"/>
</dbReference>
<evidence type="ECO:0000256" key="13">
    <source>
        <dbReference type="PROSITE-ProRule" id="PRU00076"/>
    </source>
</evidence>
<evidence type="ECO:0008006" key="22">
    <source>
        <dbReference type="Google" id="ProtNLM"/>
    </source>
</evidence>
<comment type="subcellular location">
    <subcellularLocation>
        <location evidence="1">Membrane</location>
        <topology evidence="1">Single-pass membrane protein</topology>
    </subcellularLocation>
</comment>
<keyword evidence="7" id="KW-0130">Cell adhesion</keyword>
<evidence type="ECO:0000256" key="8">
    <source>
        <dbReference type="ARBA" id="ARBA00022989"/>
    </source>
</evidence>
<dbReference type="FunFam" id="2.60.120.200:FF:000340">
    <property type="entry name" value="Si:dkey-1m11.6"/>
    <property type="match status" value="1"/>
</dbReference>
<proteinExistence type="predicted"/>
<evidence type="ECO:0000259" key="17">
    <source>
        <dbReference type="PROSITE" id="PS50025"/>
    </source>
</evidence>
<dbReference type="CDD" id="cd11304">
    <property type="entry name" value="Cadherin_repeat"/>
    <property type="match status" value="15"/>
</dbReference>
<dbReference type="Gene3D" id="2.60.120.200">
    <property type="match status" value="2"/>
</dbReference>
<dbReference type="InterPro" id="IPR002126">
    <property type="entry name" value="Cadherin-like_dom"/>
</dbReference>
<evidence type="ECO:0000256" key="14">
    <source>
        <dbReference type="SAM" id="MobiDB-lite"/>
    </source>
</evidence>
<dbReference type="FunFam" id="2.60.40.60:FF:000024">
    <property type="entry name" value="FAT atypical cadherin 3"/>
    <property type="match status" value="2"/>
</dbReference>
<evidence type="ECO:0000259" key="19">
    <source>
        <dbReference type="PROSITE" id="PS50268"/>
    </source>
</evidence>
<feature type="domain" description="Cadherin" evidence="19">
    <location>
        <begin position="783"/>
        <end position="876"/>
    </location>
</feature>
<dbReference type="InterPro" id="IPR001791">
    <property type="entry name" value="Laminin_G"/>
</dbReference>
<evidence type="ECO:0000256" key="7">
    <source>
        <dbReference type="ARBA" id="ARBA00022889"/>
    </source>
</evidence>
<dbReference type="GO" id="GO:0009653">
    <property type="term" value="P:anatomical structure morphogenesis"/>
    <property type="evidence" value="ECO:0007669"/>
    <property type="project" value="UniProtKB-ARBA"/>
</dbReference>
<feature type="domain" description="Cadherin" evidence="19">
    <location>
        <begin position="1293"/>
        <end position="1397"/>
    </location>
</feature>
<feature type="domain" description="Cadherin" evidence="19">
    <location>
        <begin position="980"/>
        <end position="1081"/>
    </location>
</feature>
<dbReference type="PROSITE" id="PS50268">
    <property type="entry name" value="CADHERIN_2"/>
    <property type="match status" value="17"/>
</dbReference>
<evidence type="ECO:0000256" key="9">
    <source>
        <dbReference type="ARBA" id="ARBA00023136"/>
    </source>
</evidence>
<dbReference type="PROSITE" id="PS01187">
    <property type="entry name" value="EGF_CA"/>
    <property type="match status" value="1"/>
</dbReference>
<feature type="domain" description="Cadherin" evidence="19">
    <location>
        <begin position="53"/>
        <end position="153"/>
    </location>
</feature>
<evidence type="ECO:0000256" key="4">
    <source>
        <dbReference type="ARBA" id="ARBA00022729"/>
    </source>
</evidence>
<dbReference type="Gene3D" id="2.60.40.60">
    <property type="entry name" value="Cadherins"/>
    <property type="match status" value="17"/>
</dbReference>
<evidence type="ECO:0000313" key="20">
    <source>
        <dbReference type="EMBL" id="KAG7321649.1"/>
    </source>
</evidence>
<dbReference type="SMART" id="SM00179">
    <property type="entry name" value="EGF_CA"/>
    <property type="match status" value="4"/>
</dbReference>
<feature type="domain" description="Cadherin" evidence="19">
    <location>
        <begin position="1082"/>
        <end position="1186"/>
    </location>
</feature>
<dbReference type="FunFam" id="2.60.40.60:FF:000134">
    <property type="entry name" value="protocadherin Fat 4"/>
    <property type="match status" value="1"/>
</dbReference>
<sequence>MSLRFLVLSLIFCTLSVYGVKCTNLLEDLASSTNDCLNISIPLNRASSQLFFSKSVYSFEVKEDTQPGTIVGHLEAVHNEGHRSLMYSVLEDDGDGLFLLNPHSGEFLLSRLLDFEAEQFYILTAAAQYRDRQLTRVRVYFNVADVNDNPPEFKLNVYSVSLQEDARIGLCFFNLNVSDADDGINGELDVAIISGDNQNMFSLNQMDNLCLKEELDREKCATYSLIIQANDRSLPEDTRLTSTVRVSVYVEDINDNAPIFISDNTVSCSEDILLQSIVTIIKAVDADSGANGDVLYSLENLGTGSFSISRTTGVIYLQKQLDRELEEVITVTVAVRDKGFPQLSSSMNLTVLVEDVNDHDPVFSQASYSTLIYEDTPCGASLLTIQANDNDTGKNGEVRYEISESGFVVDSVLGIVSVVQQLDRERSSFYSFIVTAVDKGDIIRSSTATINITLLDVNDCVPEFSKDLLNLHVLENEDEPSQTTYQITAFDEDLGVNSHLTYFIENGNSEELFILYPNGTFQILQNLDREVQGHHKITVIAVDSGFPPLTGTGTIHVLVEDVNDNEPLFDGYEFNTFISEDDPTGTIFATITATDKDIGINGEIWYSLKESSAPFSINETSGELFNTGALDRETIASYNLTVVAHDRNSRNSLSSSASVHIIVVDVNDNSPQLLYGPYVANIPAELAKGSVVCAVIAKDADEGKNGQLNFSLYGQHAHLFTVSSDRGTVYTVDALKRTRDITVNIRVQDRGTSPKMDTTTLTVRFQNASDFPHLVVHVNQPVLSEDTLPGTMVAVVTADTNRFGPIFFYLANGNIGEVFELHEKTGEMKVKRSLDFESNKDFHLLVEARDSGVPPFSTYTEIHLNISDVNDNPPVFMMEDYRCEVFENLPVGWVCDVVAIDADSHANGQVQYSILSGNINGAFSIDETHGVLRTERSLDREDIPEYKIIIKAVDKDDSRYTATALVNIVVLDTNDHAPRFSEIFFIEVPEDALVGFPVIHITAIDEDIGVNAIISYSIQDQIKQMPFSIDKNSGTIFVVGPLDREHQDHYIVRVNANDSAWSISTDVTIIITDINDNIPLFSQSNYFVTIPETKDMDMFLLKVTAIDRDLGQNAQILYFIEPPSEKFFVNISVGDIFIKQQIFINEHESQSFNFTVVAVDCGNVPLNSSVTVTVMFVQYNYFPPSFLPFIPNLSIPFTLPIGTEIIQLTAIDPEFPKKNNSVKYIVSGGNGSDFFEVEHFTGKVRLSRTFRQSFSTFLNLVVTARDSGFPPLSSQIDINLEVAQENLFTPHFSEKHIAFSVPENLPLGSVIGKIQAQDQDVGLSGLVSYLIEGGNKDGLFYVERLSGLIKLAKPLDFEAEKNHHILIIAKDGAWFSKTGRISVTINVTDINDNPPVFTSTEYMTSVSENSPIGSSVFQIIATDKDSGSNAEVTYSLISGHTDYFSLDSINGTITTLEISDFEQQQSFELTVMASNLDNPAFYDIAHVTIRVIDVNEYIPSFQRHLYNFSVPETIPLQTEIGRVVATDYDLGFNGEIHYLLFGQSKKAGFVVHERSGKIYTSKDMRNQGQNHAALHIIAKNRGSITGFNVDEALVHIHVIDENDPPEFDSALYTVMIREDTSVGTSIVKVGASDQDVVLKWGRFSYGIESGNVNSSFSIDPVDGIITVNNELDRELWPFYNLTVVAIDEGSPPVTGSTSVVVTIIDINDNAPRLISTDGFVRENQPHGTLVATLTAIDDDLPPNQGPFTYWLIRPALRNSFTLTSDGVLFTSRPLDREVSPFFDIHIVIQDAGSPPLSSTTMFHVKVLDENDNSPVQRIINIFVKYYGTFFHGGLIGNVRPDDLDELDVFNCTIINGQMKMFSFPFGMCDLWSSPFQGEATHNITVEASDHFHPPVNNSIYVNYKGFTNLSLDNCVLFYVSFANLENFLSLNYLKFAKALDSLFNLQASKSHVFGMRIHGNETVLLAAMKSYNGLYLSGIVASGISRMHKKLLEVQSNLTISQITSDPCSLKPCQNGATCNKNIHITQDIAVLESSRLIFVSPQYAEVFNCSCPAGFTGTRCEYDVDECLENRCENGGSCYNNPGGFLCHCLEGFSGLHCSIVDNECQRVVCSNGGTCWNIQGGFFCDCRPGYEGRFCDYIIDHCASSPCRQGQCSNFLTGYSCHCPFGVTGVNCEEHSYGFEELSYLEFPPLNPRYNFISLEFATVKQNSLLLYNPGEPSSSEFFALEIVDGRLCLSFDLGSGVIRLETAKPVADGSFHNVTIRRIGNIASLEVDSCSADEPRDYCLSQHEGIGTQRTLDVRTNNLTLGSVKSIDVILLRPYQVRTHNFVGCVRNMKLNDVLLDTSKALASHKILETCPRADVAPCISSKCLNGGVCHDLWSHHYCQCAENFTGPNCDSNVSEDHGLFLSEGTYIVFVVKESYIRNQLLQAFLDEKHGATQGFVSFEIKMRTIKNDCVVIFCQSKTVHLELKILDGKPLYKFTHLMSGQQWELGVGTTVSDGQWHVLLLRRHGPNIILLLDEQLVKNITHSFISQTSVLVEMIMLGSEASGESRELDLDFVGCVDYIKLNGYILPFNGHNEIVEAKPSPSLFKKDCVSADHCILSPCFKESCLTQSCISSSDCISSSSENGWCFCLQNVSSSPCSPCSSHTEYKEDCFQTEKDPPLWIIAIVFPITLILLILSLCFVLKRQGMVWHIKPRTQPCITEPTKQHGKDNVAFSPDDDGGVQHISNENKKPDLLVAGELRQRDESFSHSHLTGFGGSELEYYEIDSTYTTCCSNIKPLQINTDSYDRLGLIGSSGKDAPPQTQNSQVSPSMCEEPTTMESHTYPESSALRHGILYATRMCGKVDDGYKNHQAHHLSKLTPELSDPPRFLSVDEVKLLSIPLGQAKVGESSSESDSHSSFTCSEYDCERELCFISAKDKIHKHVKEDWSRGQLILAVPSPFRDVQTPPDRPDSGNILQWESILDLGVHFNTYSDVFEDIASLPVIQMQDCDVHSDEEHII</sequence>
<dbReference type="InterPro" id="IPR013320">
    <property type="entry name" value="ConA-like_dom_sf"/>
</dbReference>
<evidence type="ECO:0000256" key="15">
    <source>
        <dbReference type="SAM" id="Phobius"/>
    </source>
</evidence>
<feature type="domain" description="Cadherin" evidence="19">
    <location>
        <begin position="570"/>
        <end position="673"/>
    </location>
</feature>
<feature type="disulfide bond" evidence="13">
    <location>
        <begin position="2128"/>
        <end position="2137"/>
    </location>
</feature>
<dbReference type="Pfam" id="PF00028">
    <property type="entry name" value="Cadherin"/>
    <property type="match status" value="17"/>
</dbReference>
<feature type="domain" description="EGF-like" evidence="18">
    <location>
        <begin position="2362"/>
        <end position="2398"/>
    </location>
</feature>
<evidence type="ECO:0000259" key="18">
    <source>
        <dbReference type="PROSITE" id="PS50026"/>
    </source>
</evidence>
<dbReference type="GO" id="GO:0005509">
    <property type="term" value="F:calcium ion binding"/>
    <property type="evidence" value="ECO:0007669"/>
    <property type="project" value="UniProtKB-UniRule"/>
</dbReference>
<dbReference type="FunFam" id="2.60.40.60:FF:000020">
    <property type="entry name" value="Dachsous cadherin-related 1b"/>
    <property type="match status" value="5"/>
</dbReference>
<dbReference type="SMART" id="SM00282">
    <property type="entry name" value="LamG"/>
    <property type="match status" value="2"/>
</dbReference>
<keyword evidence="3 15" id="KW-0812">Transmembrane</keyword>
<dbReference type="Gene3D" id="2.10.25.10">
    <property type="entry name" value="Laminin"/>
    <property type="match status" value="5"/>
</dbReference>
<evidence type="ECO:0000256" key="1">
    <source>
        <dbReference type="ARBA" id="ARBA00004167"/>
    </source>
</evidence>
<feature type="domain" description="Cadherin" evidence="19">
    <location>
        <begin position="1502"/>
        <end position="1607"/>
    </location>
</feature>
<keyword evidence="9 15" id="KW-0472">Membrane</keyword>
<dbReference type="FunFam" id="2.60.40.60:FF:000037">
    <property type="entry name" value="FAT atypical cadherin 1"/>
    <property type="match status" value="1"/>
</dbReference>
<feature type="domain" description="Cadherin" evidence="19">
    <location>
        <begin position="1187"/>
        <end position="1292"/>
    </location>
</feature>
<evidence type="ECO:0000256" key="2">
    <source>
        <dbReference type="ARBA" id="ARBA00022536"/>
    </source>
</evidence>
<feature type="region of interest" description="Disordered" evidence="14">
    <location>
        <begin position="2799"/>
        <end position="2824"/>
    </location>
</feature>
<feature type="domain" description="Cadherin" evidence="19">
    <location>
        <begin position="877"/>
        <end position="980"/>
    </location>
</feature>
<comment type="caution">
    <text evidence="20">The sequence shown here is derived from an EMBL/GenBank/DDBJ whole genome shotgun (WGS) entry which is preliminary data.</text>
</comment>
<feature type="disulfide bond" evidence="13">
    <location>
        <begin position="2388"/>
        <end position="2397"/>
    </location>
</feature>
<feature type="domain" description="Cadherin" evidence="19">
    <location>
        <begin position="154"/>
        <end position="260"/>
    </location>
</feature>
<dbReference type="OrthoDB" id="6252479at2759"/>
<keyword evidence="10 13" id="KW-1015">Disulfide bond</keyword>
<dbReference type="SMART" id="SM00112">
    <property type="entry name" value="CA"/>
    <property type="match status" value="17"/>
</dbReference>
<name>A0A9D3SJQ7_9TELE</name>
<feature type="disulfide bond" evidence="13">
    <location>
        <begin position="2052"/>
        <end position="2061"/>
    </location>
</feature>
<evidence type="ECO:0000256" key="12">
    <source>
        <dbReference type="PROSITE-ProRule" id="PRU00043"/>
    </source>
</evidence>
<feature type="domain" description="Laminin G" evidence="17">
    <location>
        <begin position="2420"/>
        <end position="2596"/>
    </location>
</feature>
<feature type="domain" description="Cadherin" evidence="19">
    <location>
        <begin position="1720"/>
        <end position="1816"/>
    </location>
</feature>
<dbReference type="PROSITE" id="PS50025">
    <property type="entry name" value="LAM_G_DOMAIN"/>
    <property type="match status" value="2"/>
</dbReference>
<dbReference type="InterPro" id="IPR015919">
    <property type="entry name" value="Cadherin-like_sf"/>
</dbReference>
<feature type="domain" description="EGF-like" evidence="18">
    <location>
        <begin position="2064"/>
        <end position="2100"/>
    </location>
</feature>
<protein>
    <recommendedName>
        <fullName evidence="22">Protocadherin Fat 4</fullName>
    </recommendedName>
</protein>
<dbReference type="InterPro" id="IPR049883">
    <property type="entry name" value="NOTCH1_EGF-like"/>
</dbReference>
<keyword evidence="8 15" id="KW-1133">Transmembrane helix</keyword>
<organism evidence="20 21">
    <name type="scientific">Hemibagrus wyckioides</name>
    <dbReference type="NCBI Taxonomy" id="337641"/>
    <lineage>
        <taxon>Eukaryota</taxon>
        <taxon>Metazoa</taxon>
        <taxon>Chordata</taxon>
        <taxon>Craniata</taxon>
        <taxon>Vertebrata</taxon>
        <taxon>Euteleostomi</taxon>
        <taxon>Actinopterygii</taxon>
        <taxon>Neopterygii</taxon>
        <taxon>Teleostei</taxon>
        <taxon>Ostariophysi</taxon>
        <taxon>Siluriformes</taxon>
        <taxon>Bagridae</taxon>
        <taxon>Hemibagrus</taxon>
    </lineage>
</organism>
<comment type="caution">
    <text evidence="13">Lacks conserved residue(s) required for the propagation of feature annotation.</text>
</comment>
<evidence type="ECO:0000256" key="3">
    <source>
        <dbReference type="ARBA" id="ARBA00022692"/>
    </source>
</evidence>
<dbReference type="Pfam" id="PF07645">
    <property type="entry name" value="EGF_CA"/>
    <property type="match status" value="1"/>
</dbReference>
<dbReference type="InterPro" id="IPR000152">
    <property type="entry name" value="EGF-type_Asp/Asn_hydroxyl_site"/>
</dbReference>
<feature type="domain" description="Cadherin" evidence="19">
    <location>
        <begin position="674"/>
        <end position="783"/>
    </location>
</feature>
<feature type="chain" id="PRO_5038855087" description="Protocadherin Fat 4" evidence="16">
    <location>
        <begin position="20"/>
        <end position="3005"/>
    </location>
</feature>
<evidence type="ECO:0000256" key="16">
    <source>
        <dbReference type="SAM" id="SignalP"/>
    </source>
</evidence>
<dbReference type="SUPFAM" id="SSF49313">
    <property type="entry name" value="Cadherin-like"/>
    <property type="match status" value="17"/>
</dbReference>
<keyword evidence="2 13" id="KW-0245">EGF-like domain</keyword>
<dbReference type="SMART" id="SM00181">
    <property type="entry name" value="EGF"/>
    <property type="match status" value="5"/>
</dbReference>
<dbReference type="PROSITE" id="PS00010">
    <property type="entry name" value="ASX_HYDROXYL"/>
    <property type="match status" value="3"/>
</dbReference>
<evidence type="ECO:0000256" key="11">
    <source>
        <dbReference type="ARBA" id="ARBA00023180"/>
    </source>
</evidence>
<keyword evidence="4 16" id="KW-0732">Signal</keyword>
<dbReference type="CDD" id="cd00054">
    <property type="entry name" value="EGF_CA"/>
    <property type="match status" value="5"/>
</dbReference>
<feature type="domain" description="Cadherin" evidence="19">
    <location>
        <begin position="1608"/>
        <end position="1713"/>
    </location>
</feature>
<feature type="domain" description="EGF-like" evidence="18">
    <location>
        <begin position="2004"/>
        <end position="2062"/>
    </location>
</feature>
<feature type="domain" description="Cadherin" evidence="19">
    <location>
        <begin position="364"/>
        <end position="464"/>
    </location>
</feature>
<feature type="domain" description="EGF-like" evidence="18">
    <location>
        <begin position="2140"/>
        <end position="2175"/>
    </location>
</feature>
<dbReference type="Pfam" id="PF02210">
    <property type="entry name" value="Laminin_G_2"/>
    <property type="match status" value="2"/>
</dbReference>
<dbReference type="SUPFAM" id="SSF57196">
    <property type="entry name" value="EGF/Laminin"/>
    <property type="match status" value="2"/>
</dbReference>
<feature type="disulfide bond" evidence="13">
    <location>
        <begin position="2144"/>
        <end position="2154"/>
    </location>
</feature>
<dbReference type="PANTHER" id="PTHR24026">
    <property type="entry name" value="FAT ATYPICAL CADHERIN-RELATED"/>
    <property type="match status" value="1"/>
</dbReference>
<feature type="disulfide bond" evidence="13">
    <location>
        <begin position="2165"/>
        <end position="2174"/>
    </location>
</feature>
<feature type="domain" description="Cadherin" evidence="19">
    <location>
        <begin position="465"/>
        <end position="569"/>
    </location>
</feature>